<accession>A0A7W4UVK7</accession>
<dbReference type="RefSeq" id="WP_183428357.1">
    <property type="nucleotide sequence ID" value="NZ_JACHVP010000001.1"/>
</dbReference>
<dbReference type="PANTHER" id="PTHR36503">
    <property type="entry name" value="BLR2520 PROTEIN"/>
    <property type="match status" value="1"/>
</dbReference>
<comment type="caution">
    <text evidence="2">The sequence shown here is derived from an EMBL/GenBank/DDBJ whole genome shotgun (WGS) entry which is preliminary data.</text>
</comment>
<gene>
    <name evidence="2" type="ORF">FHX33_001765</name>
</gene>
<dbReference type="InterPro" id="IPR029068">
    <property type="entry name" value="Glyas_Bleomycin-R_OHBP_Dase"/>
</dbReference>
<dbReference type="GO" id="GO:0016829">
    <property type="term" value="F:lyase activity"/>
    <property type="evidence" value="ECO:0007669"/>
    <property type="project" value="UniProtKB-KW"/>
</dbReference>
<sequence length="122" mass="12778">MASRIARVTVSVTDLAASLALYRDVLGLAELYAADDLTMLTTDPGDTTGTATQVLLHRRTPTPGDAGVAVSFAVPDVDAATEAAVAAGATVLDPPADQPWRERQSVLRDRDGHLLCLVAPLR</sequence>
<dbReference type="PANTHER" id="PTHR36503:SF3">
    <property type="entry name" value="BLR0126 PROTEIN"/>
    <property type="match status" value="1"/>
</dbReference>
<dbReference type="GO" id="GO:0051213">
    <property type="term" value="F:dioxygenase activity"/>
    <property type="evidence" value="ECO:0007669"/>
    <property type="project" value="UniProtKB-KW"/>
</dbReference>
<protein>
    <submittedName>
        <fullName evidence="2">Catechol 2,3-dioxygenase-like lactoylglutathione lyase family enzyme</fullName>
    </submittedName>
</protein>
<keyword evidence="2" id="KW-0456">Lyase</keyword>
<dbReference type="InterPro" id="IPR004360">
    <property type="entry name" value="Glyas_Fos-R_dOase_dom"/>
</dbReference>
<feature type="domain" description="VOC" evidence="1">
    <location>
        <begin position="4"/>
        <end position="120"/>
    </location>
</feature>
<dbReference type="PROSITE" id="PS51819">
    <property type="entry name" value="VOC"/>
    <property type="match status" value="1"/>
</dbReference>
<keyword evidence="2" id="KW-0223">Dioxygenase</keyword>
<proteinExistence type="predicted"/>
<dbReference type="EMBL" id="JACHVP010000001">
    <property type="protein sequence ID" value="MBB2967033.1"/>
    <property type="molecule type" value="Genomic_DNA"/>
</dbReference>
<dbReference type="Gene3D" id="3.10.180.10">
    <property type="entry name" value="2,3-Dihydroxybiphenyl 1,2-Dioxygenase, domain 1"/>
    <property type="match status" value="1"/>
</dbReference>
<keyword evidence="2" id="KW-0560">Oxidoreductase</keyword>
<evidence type="ECO:0000313" key="2">
    <source>
        <dbReference type="EMBL" id="MBB2967033.1"/>
    </source>
</evidence>
<dbReference type="InterPro" id="IPR037523">
    <property type="entry name" value="VOC_core"/>
</dbReference>
<organism evidence="2 3">
    <name type="scientific">Leifsonia aquatica</name>
    <name type="common">Corynebacterium aquaticum</name>
    <dbReference type="NCBI Taxonomy" id="144185"/>
    <lineage>
        <taxon>Bacteria</taxon>
        <taxon>Bacillati</taxon>
        <taxon>Actinomycetota</taxon>
        <taxon>Actinomycetes</taxon>
        <taxon>Micrococcales</taxon>
        <taxon>Microbacteriaceae</taxon>
        <taxon>Leifsonia</taxon>
    </lineage>
</organism>
<evidence type="ECO:0000259" key="1">
    <source>
        <dbReference type="PROSITE" id="PS51819"/>
    </source>
</evidence>
<dbReference type="SUPFAM" id="SSF54593">
    <property type="entry name" value="Glyoxalase/Bleomycin resistance protein/Dihydroxybiphenyl dioxygenase"/>
    <property type="match status" value="1"/>
</dbReference>
<dbReference type="Proteomes" id="UP000538196">
    <property type="component" value="Unassembled WGS sequence"/>
</dbReference>
<name>A0A7W4UVK7_LEIAQ</name>
<dbReference type="AlphaFoldDB" id="A0A7W4UVK7"/>
<evidence type="ECO:0000313" key="3">
    <source>
        <dbReference type="Proteomes" id="UP000538196"/>
    </source>
</evidence>
<dbReference type="Pfam" id="PF00903">
    <property type="entry name" value="Glyoxalase"/>
    <property type="match status" value="1"/>
</dbReference>
<reference evidence="2 3" key="1">
    <citation type="submission" date="2020-08" db="EMBL/GenBank/DDBJ databases">
        <title>Sequencing the genomes of 1000 actinobacteria strains.</title>
        <authorList>
            <person name="Klenk H.-P."/>
        </authorList>
    </citation>
    <scope>NUCLEOTIDE SEQUENCE [LARGE SCALE GENOMIC DNA]</scope>
    <source>
        <strain evidence="2 3">DSM 20146</strain>
    </source>
</reference>
<keyword evidence="3" id="KW-1185">Reference proteome</keyword>